<dbReference type="PRINTS" id="PR00413">
    <property type="entry name" value="HADHALOGNASE"/>
</dbReference>
<dbReference type="SUPFAM" id="SSF56784">
    <property type="entry name" value="HAD-like"/>
    <property type="match status" value="1"/>
</dbReference>
<evidence type="ECO:0000256" key="1">
    <source>
        <dbReference type="ARBA" id="ARBA00022990"/>
    </source>
</evidence>
<dbReference type="InterPro" id="IPR052898">
    <property type="entry name" value="ACAD10-like"/>
</dbReference>
<dbReference type="AlphaFoldDB" id="A0A381QK46"/>
<protein>
    <submittedName>
        <fullName evidence="2">Uncharacterized protein</fullName>
    </submittedName>
</protein>
<dbReference type="InterPro" id="IPR006439">
    <property type="entry name" value="HAD-SF_hydro_IA"/>
</dbReference>
<dbReference type="InterPro" id="IPR036412">
    <property type="entry name" value="HAD-like_sf"/>
</dbReference>
<accession>A0A381QK46</accession>
<proteinExistence type="predicted"/>
<dbReference type="InterPro" id="IPR023214">
    <property type="entry name" value="HAD_sf"/>
</dbReference>
<evidence type="ECO:0000313" key="2">
    <source>
        <dbReference type="EMBL" id="SUZ79268.1"/>
    </source>
</evidence>
<dbReference type="NCBIfam" id="TIGR02247">
    <property type="entry name" value="HAD-1A3-hyp"/>
    <property type="match status" value="1"/>
</dbReference>
<sequence length="242" mass="25832">MNWAAMGAEATGGPGVAPLHPGPYARLMPGPSSTDIEAVLFDFGGVILTSPFDAFARYEVEAGLPPDTIRRINSTAPDVNAWARFERREVGPEEFCALFRAEAAALGLDVDATRILAGLHGDLRPTMVEALKRCGSRFRTALLTNNVTPLADQEVERSDVLEVVSLFDVVVESSVVGCRKPEQAFYELACERLGVEPSACVFLDDLGVNLKPAREMGMATIKVGDPATAIDELSGVLGIDLG</sequence>
<dbReference type="InterPro" id="IPR023198">
    <property type="entry name" value="PGP-like_dom2"/>
</dbReference>
<gene>
    <name evidence="2" type="ORF">METZ01_LOCUS32122</name>
</gene>
<dbReference type="CDD" id="cd02603">
    <property type="entry name" value="HAD_sEH-N_like"/>
    <property type="match status" value="1"/>
</dbReference>
<organism evidence="2">
    <name type="scientific">marine metagenome</name>
    <dbReference type="NCBI Taxonomy" id="408172"/>
    <lineage>
        <taxon>unclassified sequences</taxon>
        <taxon>metagenomes</taxon>
        <taxon>ecological metagenomes</taxon>
    </lineage>
</organism>
<dbReference type="InterPro" id="IPR011945">
    <property type="entry name" value="HAD-SF_ppase_IA/epoxid_hydro_N"/>
</dbReference>
<dbReference type="NCBIfam" id="TIGR01509">
    <property type="entry name" value="HAD-SF-IA-v3"/>
    <property type="match status" value="1"/>
</dbReference>
<dbReference type="EMBL" id="UINC01001381">
    <property type="protein sequence ID" value="SUZ79268.1"/>
    <property type="molecule type" value="Genomic_DNA"/>
</dbReference>
<name>A0A381QK46_9ZZZZ</name>
<dbReference type="PANTHER" id="PTHR47829:SF1">
    <property type="entry name" value="HAD FAMILY PHOSPHATASE"/>
    <property type="match status" value="1"/>
</dbReference>
<dbReference type="Gene3D" id="1.10.150.240">
    <property type="entry name" value="Putative phosphatase, domain 2"/>
    <property type="match status" value="1"/>
</dbReference>
<dbReference type="SFLD" id="SFLDS00003">
    <property type="entry name" value="Haloacid_Dehalogenase"/>
    <property type="match status" value="1"/>
</dbReference>
<keyword evidence="1" id="KW-0007">Acetylation</keyword>
<dbReference type="Gene3D" id="3.40.50.1000">
    <property type="entry name" value="HAD superfamily/HAD-like"/>
    <property type="match status" value="1"/>
</dbReference>
<dbReference type="Pfam" id="PF00702">
    <property type="entry name" value="Hydrolase"/>
    <property type="match status" value="1"/>
</dbReference>
<dbReference type="PANTHER" id="PTHR47829">
    <property type="entry name" value="HYDROLASE, PUTATIVE (AFU_ORTHOLOGUE AFUA_1G12880)-RELATED"/>
    <property type="match status" value="1"/>
</dbReference>
<reference evidence="2" key="1">
    <citation type="submission" date="2018-05" db="EMBL/GenBank/DDBJ databases">
        <authorList>
            <person name="Lanie J.A."/>
            <person name="Ng W.-L."/>
            <person name="Kazmierczak K.M."/>
            <person name="Andrzejewski T.M."/>
            <person name="Davidsen T.M."/>
            <person name="Wayne K.J."/>
            <person name="Tettelin H."/>
            <person name="Glass J.I."/>
            <person name="Rusch D."/>
            <person name="Podicherti R."/>
            <person name="Tsui H.-C.T."/>
            <person name="Winkler M.E."/>
        </authorList>
    </citation>
    <scope>NUCLEOTIDE SEQUENCE</scope>
</reference>
<dbReference type="SFLD" id="SFLDG01129">
    <property type="entry name" value="C1.5:_HAD__Beta-PGM__Phosphata"/>
    <property type="match status" value="1"/>
</dbReference>